<dbReference type="PROSITE" id="PS50088">
    <property type="entry name" value="ANK_REPEAT"/>
    <property type="match status" value="1"/>
</dbReference>
<accession>A0AAV9GWF5</accession>
<keyword evidence="5" id="KW-1185">Reference proteome</keyword>
<dbReference type="InterPro" id="IPR036770">
    <property type="entry name" value="Ankyrin_rpt-contain_sf"/>
</dbReference>
<evidence type="ECO:0000256" key="3">
    <source>
        <dbReference type="PROSITE-ProRule" id="PRU00023"/>
    </source>
</evidence>
<dbReference type="PROSITE" id="PS50297">
    <property type="entry name" value="ANK_REP_REGION"/>
    <property type="match status" value="1"/>
</dbReference>
<protein>
    <submittedName>
        <fullName evidence="4">Ankyrin</fullName>
    </submittedName>
</protein>
<organism evidence="4 5">
    <name type="scientific">Podospora aff. communis PSN243</name>
    <dbReference type="NCBI Taxonomy" id="3040156"/>
    <lineage>
        <taxon>Eukaryota</taxon>
        <taxon>Fungi</taxon>
        <taxon>Dikarya</taxon>
        <taxon>Ascomycota</taxon>
        <taxon>Pezizomycotina</taxon>
        <taxon>Sordariomycetes</taxon>
        <taxon>Sordariomycetidae</taxon>
        <taxon>Sordariales</taxon>
        <taxon>Podosporaceae</taxon>
        <taxon>Podospora</taxon>
    </lineage>
</organism>
<dbReference type="EMBL" id="MU865923">
    <property type="protein sequence ID" value="KAK4452612.1"/>
    <property type="molecule type" value="Genomic_DNA"/>
</dbReference>
<evidence type="ECO:0000256" key="2">
    <source>
        <dbReference type="ARBA" id="ARBA00023043"/>
    </source>
</evidence>
<dbReference type="InterPro" id="IPR002110">
    <property type="entry name" value="Ankyrin_rpt"/>
</dbReference>
<gene>
    <name evidence="4" type="ORF">QBC34DRAFT_345621</name>
</gene>
<keyword evidence="1" id="KW-0677">Repeat</keyword>
<reference evidence="4" key="2">
    <citation type="submission" date="2023-05" db="EMBL/GenBank/DDBJ databases">
        <authorList>
            <consortium name="Lawrence Berkeley National Laboratory"/>
            <person name="Steindorff A."/>
            <person name="Hensen N."/>
            <person name="Bonometti L."/>
            <person name="Westerberg I."/>
            <person name="Brannstrom I.O."/>
            <person name="Guillou S."/>
            <person name="Cros-Aarteil S."/>
            <person name="Calhoun S."/>
            <person name="Haridas S."/>
            <person name="Kuo A."/>
            <person name="Mondo S."/>
            <person name="Pangilinan J."/>
            <person name="Riley R."/>
            <person name="Labutti K."/>
            <person name="Andreopoulos B."/>
            <person name="Lipzen A."/>
            <person name="Chen C."/>
            <person name="Yanf M."/>
            <person name="Daum C."/>
            <person name="Ng V."/>
            <person name="Clum A."/>
            <person name="Ohm R."/>
            <person name="Martin F."/>
            <person name="Silar P."/>
            <person name="Natvig D."/>
            <person name="Lalanne C."/>
            <person name="Gautier V."/>
            <person name="Ament-Velasquez S.L."/>
            <person name="Kruys A."/>
            <person name="Hutchinson M.I."/>
            <person name="Powell A.J."/>
            <person name="Barry K."/>
            <person name="Miller A.N."/>
            <person name="Grigoriev I.V."/>
            <person name="Debuchy R."/>
            <person name="Gladieux P."/>
            <person name="Thoren M.H."/>
            <person name="Johannesson H."/>
        </authorList>
    </citation>
    <scope>NUCLEOTIDE SEQUENCE</scope>
    <source>
        <strain evidence="4">PSN243</strain>
    </source>
</reference>
<sequence length="529" mass="58307">MHDKNRDALPSVLHMWSSSQADRAEPDCESLECVLHCAISCGFIADVQAILDVGVPPTLIWSFEDRYNGPRYTTPLLMAALHGQRDVARLLWERVGPEGRFYPSNERNNFDFWSCIRDAAGAGHGPMVVEFLDMCNGWTVAELREALVAAAEEWRTDVVDLLLTRVTYTADDIQDALVASVVGSFFLPDDGVVTRQHETVCRLVTAGGDPNGNIGTRERYTGPLLIWAAYTADSLGQLTGLLKMGANPNIQDPANGQTALHQYRRHSPAPSSIIAAKALLESGASPDLGDHEGETPLHFMALAGTPEELKLYLDHCNDGAAAALRLESTHGETLLHFAAFGKNLAVVEFLIEHGLDVNAMDKHGWTPLVCALMPSRRRSLSAAQNVAKSLLQHGALANIITAENWTPMHGLASWTSRSWRTDDGKVDLELAKELISRGASLDAEAIVLRGKDVERQALYEQWGFRMQRFVEKERDNETESVPGRDTTPHMWAFRAGESGLFHVISDHLDTASKTGDRDIIRFATYEFSP</sequence>
<dbReference type="PANTHER" id="PTHR24173:SF74">
    <property type="entry name" value="ANKYRIN REPEAT DOMAIN-CONTAINING PROTEIN 16"/>
    <property type="match status" value="1"/>
</dbReference>
<keyword evidence="2 3" id="KW-0040">ANK repeat</keyword>
<name>A0AAV9GWF5_9PEZI</name>
<evidence type="ECO:0000256" key="1">
    <source>
        <dbReference type="ARBA" id="ARBA00022737"/>
    </source>
</evidence>
<comment type="caution">
    <text evidence="4">The sequence shown here is derived from an EMBL/GenBank/DDBJ whole genome shotgun (WGS) entry which is preliminary data.</text>
</comment>
<evidence type="ECO:0000313" key="5">
    <source>
        <dbReference type="Proteomes" id="UP001321760"/>
    </source>
</evidence>
<dbReference type="Pfam" id="PF12796">
    <property type="entry name" value="Ank_2"/>
    <property type="match status" value="1"/>
</dbReference>
<proteinExistence type="predicted"/>
<dbReference type="Gene3D" id="1.25.40.20">
    <property type="entry name" value="Ankyrin repeat-containing domain"/>
    <property type="match status" value="3"/>
</dbReference>
<dbReference type="PRINTS" id="PR01415">
    <property type="entry name" value="ANKYRIN"/>
</dbReference>
<dbReference type="Proteomes" id="UP001321760">
    <property type="component" value="Unassembled WGS sequence"/>
</dbReference>
<dbReference type="SMART" id="SM00248">
    <property type="entry name" value="ANK"/>
    <property type="match status" value="6"/>
</dbReference>
<dbReference type="AlphaFoldDB" id="A0AAV9GWF5"/>
<dbReference type="PANTHER" id="PTHR24173">
    <property type="entry name" value="ANKYRIN REPEAT CONTAINING"/>
    <property type="match status" value="1"/>
</dbReference>
<feature type="repeat" description="ANK" evidence="3">
    <location>
        <begin position="330"/>
        <end position="362"/>
    </location>
</feature>
<dbReference type="SUPFAM" id="SSF48403">
    <property type="entry name" value="Ankyrin repeat"/>
    <property type="match status" value="2"/>
</dbReference>
<evidence type="ECO:0000313" key="4">
    <source>
        <dbReference type="EMBL" id="KAK4452612.1"/>
    </source>
</evidence>
<reference evidence="4" key="1">
    <citation type="journal article" date="2023" name="Mol. Phylogenet. Evol.">
        <title>Genome-scale phylogeny and comparative genomics of the fungal order Sordariales.</title>
        <authorList>
            <person name="Hensen N."/>
            <person name="Bonometti L."/>
            <person name="Westerberg I."/>
            <person name="Brannstrom I.O."/>
            <person name="Guillou S."/>
            <person name="Cros-Aarteil S."/>
            <person name="Calhoun S."/>
            <person name="Haridas S."/>
            <person name="Kuo A."/>
            <person name="Mondo S."/>
            <person name="Pangilinan J."/>
            <person name="Riley R."/>
            <person name="LaButti K."/>
            <person name="Andreopoulos B."/>
            <person name="Lipzen A."/>
            <person name="Chen C."/>
            <person name="Yan M."/>
            <person name="Daum C."/>
            <person name="Ng V."/>
            <person name="Clum A."/>
            <person name="Steindorff A."/>
            <person name="Ohm R.A."/>
            <person name="Martin F."/>
            <person name="Silar P."/>
            <person name="Natvig D.O."/>
            <person name="Lalanne C."/>
            <person name="Gautier V."/>
            <person name="Ament-Velasquez S.L."/>
            <person name="Kruys A."/>
            <person name="Hutchinson M.I."/>
            <person name="Powell A.J."/>
            <person name="Barry K."/>
            <person name="Miller A.N."/>
            <person name="Grigoriev I.V."/>
            <person name="Debuchy R."/>
            <person name="Gladieux P."/>
            <person name="Hiltunen Thoren M."/>
            <person name="Johannesson H."/>
        </authorList>
    </citation>
    <scope>NUCLEOTIDE SEQUENCE</scope>
    <source>
        <strain evidence="4">PSN243</strain>
    </source>
</reference>